<evidence type="ECO:0000313" key="11">
    <source>
        <dbReference type="Proteomes" id="UP000321820"/>
    </source>
</evidence>
<dbReference type="GO" id="GO:0046872">
    <property type="term" value="F:metal ion binding"/>
    <property type="evidence" value="ECO:0007669"/>
    <property type="project" value="UniProtKB-KW"/>
</dbReference>
<feature type="binding site" evidence="8">
    <location>
        <position position="132"/>
    </location>
    <ligand>
        <name>Zn(2+)</name>
        <dbReference type="ChEBI" id="CHEBI:29105"/>
    </ligand>
</feature>
<keyword evidence="11" id="KW-1185">Reference proteome</keyword>
<dbReference type="Gene3D" id="3.20.20.140">
    <property type="entry name" value="Metal-dependent hydrolases"/>
    <property type="match status" value="1"/>
</dbReference>
<dbReference type="Proteomes" id="UP000321820">
    <property type="component" value="Chromosome"/>
</dbReference>
<dbReference type="GO" id="GO:0008448">
    <property type="term" value="F:N-acetylglucosamine-6-phosphate deacetylase activity"/>
    <property type="evidence" value="ECO:0007669"/>
    <property type="project" value="UniProtKB-EC"/>
</dbReference>
<sequence>MSTILTAARALTSQGIVENPILTLEDGRIAHISTRESSETPAGAKHFPNATITPALFDVHLHGAANHDVMEANPTALSAVASFLATRGVGQFLPTTVTAPIDATLQALSGLADIIEGPAQPGQARPVGVHLEGPFVSHSKRGVHAAALIQPPSVDLFDRFYEASRGHIRLLTIAPEEPGALDVIRRAAEKGVRVSVGHSNATLAETDAAIALGAVSATHTFNAMRALDHREPGVLGAVLDRDVLFAELICDGVHVAPELVRLWLKAKGPHRGILVTDGISATGMPEGTYILGDFEVTVANGRATARGVLAGSVLTLDKAIENVRAFTGTSLATAVGLASTNPATMLGLEAPVIAEGQLANLNLFTDDGKLLATCMGGAFLA</sequence>
<dbReference type="KEGG" id="talb:FTW19_12955"/>
<reference evidence="10 11" key="1">
    <citation type="submission" date="2019-08" db="EMBL/GenBank/DDBJ databases">
        <title>Complete genome sequence of Terriglobus albidus strain ORNL.</title>
        <authorList>
            <person name="Podar M."/>
        </authorList>
    </citation>
    <scope>NUCLEOTIDE SEQUENCE [LARGE SCALE GENOMIC DNA]</scope>
    <source>
        <strain evidence="10 11">ORNL</strain>
    </source>
</reference>
<evidence type="ECO:0000256" key="2">
    <source>
        <dbReference type="ARBA" id="ARBA00022723"/>
    </source>
</evidence>
<comment type="cofactor">
    <cofactor evidence="8">
        <name>a divalent metal cation</name>
        <dbReference type="ChEBI" id="CHEBI:60240"/>
    </cofactor>
    <text evidence="8">Binds 1 divalent metal cation per subunit.</text>
</comment>
<feature type="binding site" evidence="7">
    <location>
        <position position="254"/>
    </location>
    <ligand>
        <name>substrate</name>
    </ligand>
</feature>
<dbReference type="RefSeq" id="WP_147648028.1">
    <property type="nucleotide sequence ID" value="NZ_CP042806.1"/>
</dbReference>
<feature type="binding site" evidence="8">
    <location>
        <position position="198"/>
    </location>
    <ligand>
        <name>Zn(2+)</name>
        <dbReference type="ChEBI" id="CHEBI:29105"/>
    </ligand>
</feature>
<feature type="binding site" evidence="7">
    <location>
        <position position="230"/>
    </location>
    <ligand>
        <name>substrate</name>
    </ligand>
</feature>
<keyword evidence="4 5" id="KW-0119">Carbohydrate metabolism</keyword>
<comment type="similarity">
    <text evidence="1 5">Belongs to the metallo-dependent hydrolases superfamily. NagA family.</text>
</comment>
<feature type="binding site" evidence="8">
    <location>
        <position position="219"/>
    </location>
    <ligand>
        <name>Zn(2+)</name>
        <dbReference type="ChEBI" id="CHEBI:29105"/>
    </ligand>
</feature>
<evidence type="ECO:0000256" key="4">
    <source>
        <dbReference type="ARBA" id="ARBA00023277"/>
    </source>
</evidence>
<name>A0A5B9EDJ2_9BACT</name>
<accession>A0A5B9EDJ2</accession>
<dbReference type="EC" id="3.5.1.25" evidence="10"/>
<feature type="domain" description="Amidohydrolase-related" evidence="9">
    <location>
        <begin position="51"/>
        <end position="369"/>
    </location>
</feature>
<dbReference type="OrthoDB" id="9776488at2"/>
<evidence type="ECO:0000313" key="10">
    <source>
        <dbReference type="EMBL" id="QEE28830.1"/>
    </source>
</evidence>
<proteinExistence type="inferred from homology"/>
<evidence type="ECO:0000256" key="8">
    <source>
        <dbReference type="PIRSR" id="PIRSR038994-3"/>
    </source>
</evidence>
<dbReference type="PANTHER" id="PTHR11113:SF14">
    <property type="entry name" value="N-ACETYLGLUCOSAMINE-6-PHOSPHATE DEACETYLASE"/>
    <property type="match status" value="1"/>
</dbReference>
<evidence type="ECO:0000256" key="6">
    <source>
        <dbReference type="PIRSR" id="PIRSR038994-1"/>
    </source>
</evidence>
<evidence type="ECO:0000256" key="1">
    <source>
        <dbReference type="ARBA" id="ARBA00010716"/>
    </source>
</evidence>
<dbReference type="SUPFAM" id="SSF51556">
    <property type="entry name" value="Metallo-dependent hydrolases"/>
    <property type="match status" value="1"/>
</dbReference>
<evidence type="ECO:0000256" key="3">
    <source>
        <dbReference type="ARBA" id="ARBA00022801"/>
    </source>
</evidence>
<feature type="binding site" evidence="7">
    <location>
        <begin position="222"/>
        <end position="223"/>
    </location>
    <ligand>
        <name>substrate</name>
    </ligand>
</feature>
<dbReference type="InterPro" id="IPR003764">
    <property type="entry name" value="GlcNAc_6-P_deAcase"/>
</dbReference>
<dbReference type="PANTHER" id="PTHR11113">
    <property type="entry name" value="N-ACETYLGLUCOSAMINE-6-PHOSPHATE DEACETYLASE"/>
    <property type="match status" value="1"/>
</dbReference>
<dbReference type="NCBIfam" id="TIGR00221">
    <property type="entry name" value="nagA"/>
    <property type="match status" value="1"/>
</dbReference>
<feature type="active site" description="Proton donor/acceptor" evidence="6">
    <location>
        <position position="277"/>
    </location>
</feature>
<keyword evidence="2 8" id="KW-0479">Metal-binding</keyword>
<dbReference type="EMBL" id="CP042806">
    <property type="protein sequence ID" value="QEE28830.1"/>
    <property type="molecule type" value="Genomic_DNA"/>
</dbReference>
<dbReference type="PIRSF" id="PIRSF038994">
    <property type="entry name" value="NagA"/>
    <property type="match status" value="1"/>
</dbReference>
<dbReference type="InterPro" id="IPR006680">
    <property type="entry name" value="Amidohydro-rel"/>
</dbReference>
<dbReference type="AlphaFoldDB" id="A0A5B9EDJ2"/>
<dbReference type="Gene3D" id="2.30.40.10">
    <property type="entry name" value="Urease, subunit C, domain 1"/>
    <property type="match status" value="1"/>
</dbReference>
<protein>
    <submittedName>
        <fullName evidence="10">N-acetylglucosamine-6-phosphate deacetylase</fullName>
        <ecNumber evidence="10">3.5.1.25</ecNumber>
    </submittedName>
</protein>
<dbReference type="GO" id="GO:0006046">
    <property type="term" value="P:N-acetylglucosamine catabolic process"/>
    <property type="evidence" value="ECO:0007669"/>
    <property type="project" value="TreeGrafter"/>
</dbReference>
<dbReference type="InterPro" id="IPR032466">
    <property type="entry name" value="Metal_Hydrolase"/>
</dbReference>
<dbReference type="SUPFAM" id="SSF51338">
    <property type="entry name" value="Composite domain of metallo-dependent hydrolases"/>
    <property type="match status" value="1"/>
</dbReference>
<keyword evidence="3 5" id="KW-0378">Hydrolase</keyword>
<evidence type="ECO:0000256" key="5">
    <source>
        <dbReference type="PIRNR" id="PIRNR038994"/>
    </source>
</evidence>
<gene>
    <name evidence="10" type="primary">nagA</name>
    <name evidence="10" type="ORF">FTW19_12955</name>
</gene>
<evidence type="ECO:0000256" key="7">
    <source>
        <dbReference type="PIRSR" id="PIRSR038994-2"/>
    </source>
</evidence>
<feature type="binding site" evidence="7">
    <location>
        <begin position="309"/>
        <end position="311"/>
    </location>
    <ligand>
        <name>substrate</name>
    </ligand>
</feature>
<dbReference type="Pfam" id="PF01979">
    <property type="entry name" value="Amidohydro_1"/>
    <property type="match status" value="1"/>
</dbReference>
<dbReference type="InterPro" id="IPR011059">
    <property type="entry name" value="Metal-dep_hydrolase_composite"/>
</dbReference>
<feature type="binding site" evidence="7">
    <location>
        <position position="143"/>
    </location>
    <ligand>
        <name>substrate</name>
    </ligand>
</feature>
<evidence type="ECO:0000259" key="9">
    <source>
        <dbReference type="Pfam" id="PF01979"/>
    </source>
</evidence>
<organism evidence="10 11">
    <name type="scientific">Terriglobus albidus</name>
    <dbReference type="NCBI Taxonomy" id="1592106"/>
    <lineage>
        <taxon>Bacteria</taxon>
        <taxon>Pseudomonadati</taxon>
        <taxon>Acidobacteriota</taxon>
        <taxon>Terriglobia</taxon>
        <taxon>Terriglobales</taxon>
        <taxon>Acidobacteriaceae</taxon>
        <taxon>Terriglobus</taxon>
    </lineage>
</organism>
<dbReference type="CDD" id="cd00854">
    <property type="entry name" value="NagA"/>
    <property type="match status" value="1"/>
</dbReference>